<evidence type="ECO:0000256" key="1">
    <source>
        <dbReference type="SAM" id="SignalP"/>
    </source>
</evidence>
<dbReference type="Gene3D" id="2.60.40.10">
    <property type="entry name" value="Immunoglobulins"/>
    <property type="match status" value="1"/>
</dbReference>
<evidence type="ECO:0000313" key="2">
    <source>
        <dbReference type="EMBL" id="OGI44107.1"/>
    </source>
</evidence>
<organism evidence="2 3">
    <name type="scientific">Candidatus Muproteobacteria bacterium RBG_16_65_31</name>
    <dbReference type="NCBI Taxonomy" id="1817759"/>
    <lineage>
        <taxon>Bacteria</taxon>
        <taxon>Pseudomonadati</taxon>
        <taxon>Pseudomonadota</taxon>
        <taxon>Candidatus Muproteobacteria</taxon>
    </lineage>
</organism>
<keyword evidence="1" id="KW-0732">Signal</keyword>
<gene>
    <name evidence="2" type="ORF">A2V92_04980</name>
</gene>
<comment type="caution">
    <text evidence="2">The sequence shown here is derived from an EMBL/GenBank/DDBJ whole genome shotgun (WGS) entry which is preliminary data.</text>
</comment>
<feature type="chain" id="PRO_5009225497" description="DUF11 domain-containing protein" evidence="1">
    <location>
        <begin position="25"/>
        <end position="279"/>
    </location>
</feature>
<reference evidence="2 3" key="1">
    <citation type="journal article" date="2016" name="Nat. Commun.">
        <title>Thousands of microbial genomes shed light on interconnected biogeochemical processes in an aquifer system.</title>
        <authorList>
            <person name="Anantharaman K."/>
            <person name="Brown C.T."/>
            <person name="Hug L.A."/>
            <person name="Sharon I."/>
            <person name="Castelle C.J."/>
            <person name="Probst A.J."/>
            <person name="Thomas B.C."/>
            <person name="Singh A."/>
            <person name="Wilkins M.J."/>
            <person name="Karaoz U."/>
            <person name="Brodie E.L."/>
            <person name="Williams K.H."/>
            <person name="Hubbard S.S."/>
            <person name="Banfield J.F."/>
        </authorList>
    </citation>
    <scope>NUCLEOTIDE SEQUENCE [LARGE SCALE GENOMIC DNA]</scope>
</reference>
<proteinExistence type="predicted"/>
<name>A0A1F6TG40_9PROT</name>
<dbReference type="EMBL" id="MFST01000083">
    <property type="protein sequence ID" value="OGI44107.1"/>
    <property type="molecule type" value="Genomic_DNA"/>
</dbReference>
<dbReference type="AlphaFoldDB" id="A0A1F6TG40"/>
<feature type="signal peptide" evidence="1">
    <location>
        <begin position="1"/>
        <end position="24"/>
    </location>
</feature>
<evidence type="ECO:0008006" key="4">
    <source>
        <dbReference type="Google" id="ProtNLM"/>
    </source>
</evidence>
<evidence type="ECO:0000313" key="3">
    <source>
        <dbReference type="Proteomes" id="UP000179344"/>
    </source>
</evidence>
<dbReference type="Proteomes" id="UP000179344">
    <property type="component" value="Unassembled WGS sequence"/>
</dbReference>
<sequence>MTTVKGIFKLFIVALLVVPITVSATSRDRAAASVTVYKQVFPDKVIYTYTVTNKGTSPIVGLAVGYDYYHGAPELPLELPTAITGPAGWSGYVVTTEETAEFQVSWKPDGNNELLPGQTATGFRITAQQDKPRYTTGHWTVILNGAPTAASERLEQIATPPLDTIPPQISLSVTPSTIWPPNNKLVKITVNLTAVDDQDPNPVVKLDSISCNECSDPSLDIVGAQIGVDDREFDLRASRLGQRKDGRVYTITYSATDASGNRATAQATVVIPHDQRKSQ</sequence>
<accession>A0A1F6TG40</accession>
<protein>
    <recommendedName>
        <fullName evidence="4">DUF11 domain-containing protein</fullName>
    </recommendedName>
</protein>
<dbReference type="InterPro" id="IPR013783">
    <property type="entry name" value="Ig-like_fold"/>
</dbReference>